<keyword evidence="1" id="KW-0812">Transmembrane</keyword>
<name>A0A1F7RNN5_9BACT</name>
<proteinExistence type="predicted"/>
<organism evidence="2 3">
    <name type="scientific">Candidatus Schekmanbacteria bacterium GWA2_38_11</name>
    <dbReference type="NCBI Taxonomy" id="1817876"/>
    <lineage>
        <taxon>Bacteria</taxon>
        <taxon>Candidatus Schekmaniibacteriota</taxon>
    </lineage>
</organism>
<dbReference type="Proteomes" id="UP000178526">
    <property type="component" value="Unassembled WGS sequence"/>
</dbReference>
<gene>
    <name evidence="2" type="ORF">A2042_08165</name>
</gene>
<evidence type="ECO:0000256" key="1">
    <source>
        <dbReference type="SAM" id="Phobius"/>
    </source>
</evidence>
<dbReference type="AlphaFoldDB" id="A0A1F7RNN5"/>
<keyword evidence="1" id="KW-0472">Membrane</keyword>
<evidence type="ECO:0000313" key="2">
    <source>
        <dbReference type="EMBL" id="OGL43071.1"/>
    </source>
</evidence>
<evidence type="ECO:0000313" key="3">
    <source>
        <dbReference type="Proteomes" id="UP000178526"/>
    </source>
</evidence>
<feature type="transmembrane region" description="Helical" evidence="1">
    <location>
        <begin position="14"/>
        <end position="30"/>
    </location>
</feature>
<comment type="caution">
    <text evidence="2">The sequence shown here is derived from an EMBL/GenBank/DDBJ whole genome shotgun (WGS) entry which is preliminary data.</text>
</comment>
<accession>A0A1F7RNN5</accession>
<keyword evidence="1" id="KW-1133">Transmembrane helix</keyword>
<sequence length="149" mass="16717">MAALINFLLQFKEIVVALIAVFGVVIPYLIQRNKEYKLKLAEQKIAAYSEFLRDFTETAVLIEHGEEVDGKVADRQRILARNQILLYGSDDVIKAYDKWVIFTDNGGKAGSDEDVALFGSLLLKIRQDIVGVTKVTVNEISNLNPFNRG</sequence>
<dbReference type="EMBL" id="MGDB01000013">
    <property type="protein sequence ID" value="OGL43071.1"/>
    <property type="molecule type" value="Genomic_DNA"/>
</dbReference>
<protein>
    <submittedName>
        <fullName evidence="2">Uncharacterized protein</fullName>
    </submittedName>
</protein>
<reference evidence="2 3" key="1">
    <citation type="journal article" date="2016" name="Nat. Commun.">
        <title>Thousands of microbial genomes shed light on interconnected biogeochemical processes in an aquifer system.</title>
        <authorList>
            <person name="Anantharaman K."/>
            <person name="Brown C.T."/>
            <person name="Hug L.A."/>
            <person name="Sharon I."/>
            <person name="Castelle C.J."/>
            <person name="Probst A.J."/>
            <person name="Thomas B.C."/>
            <person name="Singh A."/>
            <person name="Wilkins M.J."/>
            <person name="Karaoz U."/>
            <person name="Brodie E.L."/>
            <person name="Williams K.H."/>
            <person name="Hubbard S.S."/>
            <person name="Banfield J.F."/>
        </authorList>
    </citation>
    <scope>NUCLEOTIDE SEQUENCE [LARGE SCALE GENOMIC DNA]</scope>
</reference>